<name>A0AAD7W0B4_9TELE</name>
<feature type="region of interest" description="Disordered" evidence="1">
    <location>
        <begin position="112"/>
        <end position="131"/>
    </location>
</feature>
<dbReference type="AlphaFoldDB" id="A0AAD7W0B4"/>
<proteinExistence type="predicted"/>
<sequence>MAGWLEVNYGPAWNMKAGISSLRRESARLFPRRSGDYRRRWGHVMRWDNQGLPCRFAGGEGDSERKEDIQLDSISARQARGARQAFWWSARQSAARVSANEHIAAFKRSVKKSVRQTRLNAPPPERLYAQR</sequence>
<evidence type="ECO:0000313" key="3">
    <source>
        <dbReference type="Proteomes" id="UP001221898"/>
    </source>
</evidence>
<evidence type="ECO:0000256" key="1">
    <source>
        <dbReference type="SAM" id="MobiDB-lite"/>
    </source>
</evidence>
<evidence type="ECO:0000313" key="2">
    <source>
        <dbReference type="EMBL" id="KAJ8367506.1"/>
    </source>
</evidence>
<protein>
    <submittedName>
        <fullName evidence="2">Uncharacterized protein</fullName>
    </submittedName>
</protein>
<dbReference type="Proteomes" id="UP001221898">
    <property type="component" value="Unassembled WGS sequence"/>
</dbReference>
<accession>A0AAD7W0B4</accession>
<keyword evidence="3" id="KW-1185">Reference proteome</keyword>
<organism evidence="2 3">
    <name type="scientific">Aldrovandia affinis</name>
    <dbReference type="NCBI Taxonomy" id="143900"/>
    <lineage>
        <taxon>Eukaryota</taxon>
        <taxon>Metazoa</taxon>
        <taxon>Chordata</taxon>
        <taxon>Craniata</taxon>
        <taxon>Vertebrata</taxon>
        <taxon>Euteleostomi</taxon>
        <taxon>Actinopterygii</taxon>
        <taxon>Neopterygii</taxon>
        <taxon>Teleostei</taxon>
        <taxon>Notacanthiformes</taxon>
        <taxon>Halosauridae</taxon>
        <taxon>Aldrovandia</taxon>
    </lineage>
</organism>
<gene>
    <name evidence="2" type="ORF">AAFF_G00317090</name>
</gene>
<dbReference type="EMBL" id="JAINUG010000471">
    <property type="protein sequence ID" value="KAJ8367506.1"/>
    <property type="molecule type" value="Genomic_DNA"/>
</dbReference>
<comment type="caution">
    <text evidence="2">The sequence shown here is derived from an EMBL/GenBank/DDBJ whole genome shotgun (WGS) entry which is preliminary data.</text>
</comment>
<reference evidence="2" key="1">
    <citation type="journal article" date="2023" name="Science">
        <title>Genome structures resolve the early diversification of teleost fishes.</title>
        <authorList>
            <person name="Parey E."/>
            <person name="Louis A."/>
            <person name="Montfort J."/>
            <person name="Bouchez O."/>
            <person name="Roques C."/>
            <person name="Iampietro C."/>
            <person name="Lluch J."/>
            <person name="Castinel A."/>
            <person name="Donnadieu C."/>
            <person name="Desvignes T."/>
            <person name="Floi Bucao C."/>
            <person name="Jouanno E."/>
            <person name="Wen M."/>
            <person name="Mejri S."/>
            <person name="Dirks R."/>
            <person name="Jansen H."/>
            <person name="Henkel C."/>
            <person name="Chen W.J."/>
            <person name="Zahm M."/>
            <person name="Cabau C."/>
            <person name="Klopp C."/>
            <person name="Thompson A.W."/>
            <person name="Robinson-Rechavi M."/>
            <person name="Braasch I."/>
            <person name="Lecointre G."/>
            <person name="Bobe J."/>
            <person name="Postlethwait J.H."/>
            <person name="Berthelot C."/>
            <person name="Roest Crollius H."/>
            <person name="Guiguen Y."/>
        </authorList>
    </citation>
    <scope>NUCLEOTIDE SEQUENCE</scope>
    <source>
        <strain evidence="2">NC1722</strain>
    </source>
</reference>